<keyword evidence="1" id="KW-0812">Transmembrane</keyword>
<reference evidence="2 3" key="1">
    <citation type="submission" date="2016-11" db="EMBL/GenBank/DDBJ databases">
        <authorList>
            <person name="Jaros S."/>
            <person name="Januszkiewicz K."/>
            <person name="Wedrychowicz H."/>
        </authorList>
    </citation>
    <scope>NUCLEOTIDE SEQUENCE [LARGE SCALE GENOMIC DNA]</scope>
    <source>
        <strain evidence="2 3">DSM 15929</strain>
    </source>
</reference>
<keyword evidence="1" id="KW-0472">Membrane</keyword>
<name>A0A1M6STE7_9FIRM</name>
<sequence>MNIISMLLAILAGVLTTIEATINTQLGKYVTPSIATLHSLMTGLTFVLLINLVVGNLPRYTRVTSVRPIWLIGGFFGASIIYLTSRSIPSLGISNALILIVAGQLTSSLIMDVFLNNSEVSLKKMGGMILFLIGTIMFLRD</sequence>
<evidence type="ECO:0000313" key="2">
    <source>
        <dbReference type="EMBL" id="SHK47848.1"/>
    </source>
</evidence>
<feature type="transmembrane region" description="Helical" evidence="1">
    <location>
        <begin position="96"/>
        <end position="115"/>
    </location>
</feature>
<feature type="transmembrane region" description="Helical" evidence="1">
    <location>
        <begin position="66"/>
        <end position="84"/>
    </location>
</feature>
<evidence type="ECO:0000313" key="3">
    <source>
        <dbReference type="Proteomes" id="UP000184386"/>
    </source>
</evidence>
<dbReference type="Proteomes" id="UP000184386">
    <property type="component" value="Unassembled WGS sequence"/>
</dbReference>
<keyword evidence="3" id="KW-1185">Reference proteome</keyword>
<dbReference type="GO" id="GO:0005886">
    <property type="term" value="C:plasma membrane"/>
    <property type="evidence" value="ECO:0007669"/>
    <property type="project" value="TreeGrafter"/>
</dbReference>
<evidence type="ECO:0000256" key="1">
    <source>
        <dbReference type="SAM" id="Phobius"/>
    </source>
</evidence>
<proteinExistence type="predicted"/>
<feature type="transmembrane region" description="Helical" evidence="1">
    <location>
        <begin position="36"/>
        <end position="54"/>
    </location>
</feature>
<gene>
    <name evidence="2" type="ORF">SAMN02745136_02586</name>
</gene>
<dbReference type="RefSeq" id="WP_170866647.1">
    <property type="nucleotide sequence ID" value="NZ_FRAC01000012.1"/>
</dbReference>
<dbReference type="Pfam" id="PF04657">
    <property type="entry name" value="DMT_YdcZ"/>
    <property type="match status" value="1"/>
</dbReference>
<dbReference type="STRING" id="1121322.SAMN02745136_02586"/>
<dbReference type="PANTHER" id="PTHR34821:SF2">
    <property type="entry name" value="INNER MEMBRANE PROTEIN YDCZ"/>
    <property type="match status" value="1"/>
</dbReference>
<feature type="transmembrane region" description="Helical" evidence="1">
    <location>
        <begin position="122"/>
        <end position="139"/>
    </location>
</feature>
<dbReference type="EMBL" id="FRAC01000012">
    <property type="protein sequence ID" value="SHK47848.1"/>
    <property type="molecule type" value="Genomic_DNA"/>
</dbReference>
<protein>
    <submittedName>
        <fullName evidence="2">Transporter family-2 protein</fullName>
    </submittedName>
</protein>
<dbReference type="InterPro" id="IPR006750">
    <property type="entry name" value="YdcZ"/>
</dbReference>
<dbReference type="PANTHER" id="PTHR34821">
    <property type="entry name" value="INNER MEMBRANE PROTEIN YDCZ"/>
    <property type="match status" value="1"/>
</dbReference>
<organism evidence="2 3">
    <name type="scientific">Anaerocolumna jejuensis DSM 15929</name>
    <dbReference type="NCBI Taxonomy" id="1121322"/>
    <lineage>
        <taxon>Bacteria</taxon>
        <taxon>Bacillati</taxon>
        <taxon>Bacillota</taxon>
        <taxon>Clostridia</taxon>
        <taxon>Lachnospirales</taxon>
        <taxon>Lachnospiraceae</taxon>
        <taxon>Anaerocolumna</taxon>
    </lineage>
</organism>
<keyword evidence="1" id="KW-1133">Transmembrane helix</keyword>
<dbReference type="AlphaFoldDB" id="A0A1M6STE7"/>
<accession>A0A1M6STE7</accession>